<dbReference type="GO" id="GO:0003677">
    <property type="term" value="F:DNA binding"/>
    <property type="evidence" value="ECO:0007669"/>
    <property type="project" value="InterPro"/>
</dbReference>
<organism evidence="3 4">
    <name type="scientific">Bifidobacterium breve</name>
    <dbReference type="NCBI Taxonomy" id="1685"/>
    <lineage>
        <taxon>Bacteria</taxon>
        <taxon>Bacillati</taxon>
        <taxon>Actinomycetota</taxon>
        <taxon>Actinomycetes</taxon>
        <taxon>Bifidobacteriales</taxon>
        <taxon>Bifidobacteriaceae</taxon>
        <taxon>Bifidobacterium</taxon>
    </lineage>
</organism>
<accession>A0AAX3NH51</accession>
<reference evidence="3" key="1">
    <citation type="submission" date="2023-02" db="EMBL/GenBank/DDBJ databases">
        <authorList>
            <person name="Whidbey C."/>
        </authorList>
    </citation>
    <scope>NUCLEOTIDE SEQUENCE</scope>
    <source>
        <strain evidence="3">VSI11</strain>
    </source>
</reference>
<name>A0AAX3NH51_BIFBR</name>
<dbReference type="NCBIfam" id="NF033580">
    <property type="entry name" value="transpos_IS5_3"/>
    <property type="match status" value="1"/>
</dbReference>
<dbReference type="GO" id="GO:0004803">
    <property type="term" value="F:transposase activity"/>
    <property type="evidence" value="ECO:0007669"/>
    <property type="project" value="InterPro"/>
</dbReference>
<sequence length="207" mass="22687">MDHRLPAVQPLVQERRDRAPVHGIAGGADHRGGDPGARHGLHEREGLPARGRGAEKGGSRSVGVSRGGRNTKVHVVSGSGSMLVRIHLSPGDEHDAAHGCRSMAALGAFVGAHLLMDRAYEGGDSIRLLAESSGLTPVVPPKKNRTDPWDYDRQAYKGRNVVERVFNRMKHHRKAATRYDRLDETFLANLQLILIAIYLKKHSQKPN</sequence>
<feature type="compositionally biased region" description="Low complexity" evidence="1">
    <location>
        <begin position="59"/>
        <end position="68"/>
    </location>
</feature>
<evidence type="ECO:0000259" key="2">
    <source>
        <dbReference type="Pfam" id="PF01609"/>
    </source>
</evidence>
<evidence type="ECO:0000313" key="3">
    <source>
        <dbReference type="EMBL" id="WEB54753.1"/>
    </source>
</evidence>
<dbReference type="Proteomes" id="UP001219009">
    <property type="component" value="Chromosome"/>
</dbReference>
<feature type="domain" description="Transposase IS4-like" evidence="2">
    <location>
        <begin position="65"/>
        <end position="195"/>
    </location>
</feature>
<dbReference type="Pfam" id="PF01609">
    <property type="entry name" value="DDE_Tnp_1"/>
    <property type="match status" value="1"/>
</dbReference>
<dbReference type="RefSeq" id="WP_157825615.1">
    <property type="nucleotide sequence ID" value="NZ_CABWKB010000021.1"/>
</dbReference>
<dbReference type="InterPro" id="IPR002559">
    <property type="entry name" value="Transposase_11"/>
</dbReference>
<dbReference type="PANTHER" id="PTHR30007:SF1">
    <property type="entry name" value="BLR1914 PROTEIN"/>
    <property type="match status" value="1"/>
</dbReference>
<dbReference type="AlphaFoldDB" id="A0AAX3NH51"/>
<feature type="compositionally biased region" description="Basic and acidic residues" evidence="1">
    <location>
        <begin position="28"/>
        <end position="58"/>
    </location>
</feature>
<proteinExistence type="predicted"/>
<dbReference type="PANTHER" id="PTHR30007">
    <property type="entry name" value="PHP DOMAIN PROTEIN"/>
    <property type="match status" value="1"/>
</dbReference>
<dbReference type="EMBL" id="CP118083">
    <property type="protein sequence ID" value="WEB54753.1"/>
    <property type="molecule type" value="Genomic_DNA"/>
</dbReference>
<evidence type="ECO:0000256" key="1">
    <source>
        <dbReference type="SAM" id="MobiDB-lite"/>
    </source>
</evidence>
<evidence type="ECO:0000313" key="4">
    <source>
        <dbReference type="Proteomes" id="UP001219009"/>
    </source>
</evidence>
<protein>
    <submittedName>
        <fullName evidence="3">IS5 family transposase</fullName>
    </submittedName>
</protein>
<gene>
    <name evidence="3" type="ORF">PUW55_11355</name>
</gene>
<feature type="region of interest" description="Disordered" evidence="1">
    <location>
        <begin position="1"/>
        <end position="74"/>
    </location>
</feature>
<dbReference type="GO" id="GO:0006313">
    <property type="term" value="P:DNA transposition"/>
    <property type="evidence" value="ECO:0007669"/>
    <property type="project" value="InterPro"/>
</dbReference>